<keyword evidence="4" id="KW-0812">Transmembrane</keyword>
<dbReference type="EMBL" id="LWHJ01000031">
    <property type="protein sequence ID" value="OAQ38097.1"/>
    <property type="molecule type" value="Genomic_DNA"/>
</dbReference>
<reference evidence="5 6" key="1">
    <citation type="submission" date="2016-04" db="EMBL/GenBank/DDBJ databases">
        <authorList>
            <person name="Evans L.H."/>
            <person name="Alamgir A."/>
            <person name="Owens N."/>
            <person name="Weber N.D."/>
            <person name="Virtaneva K."/>
            <person name="Barbian K."/>
            <person name="Babar A."/>
            <person name="Rosenke K."/>
        </authorList>
    </citation>
    <scope>NUCLEOTIDE SEQUENCE [LARGE SCALE GENOMIC DNA]</scope>
    <source>
        <strain evidence="5 6">CCM 8644</strain>
    </source>
</reference>
<dbReference type="GO" id="GO:0016757">
    <property type="term" value="F:glycosyltransferase activity"/>
    <property type="evidence" value="ECO:0007669"/>
    <property type="project" value="UniProtKB-KW"/>
</dbReference>
<dbReference type="InterPro" id="IPR029044">
    <property type="entry name" value="Nucleotide-diphossugar_trans"/>
</dbReference>
<evidence type="ECO:0000256" key="1">
    <source>
        <dbReference type="ARBA" id="ARBA00006739"/>
    </source>
</evidence>
<evidence type="ECO:0000256" key="2">
    <source>
        <dbReference type="ARBA" id="ARBA00022676"/>
    </source>
</evidence>
<dbReference type="Pfam" id="PF13641">
    <property type="entry name" value="Glyco_tranf_2_3"/>
    <property type="match status" value="1"/>
</dbReference>
<dbReference type="Proteomes" id="UP000078459">
    <property type="component" value="Unassembled WGS sequence"/>
</dbReference>
<evidence type="ECO:0000313" key="6">
    <source>
        <dbReference type="Proteomes" id="UP000078459"/>
    </source>
</evidence>
<name>A0A179DAN8_9SPHI</name>
<protein>
    <recommendedName>
        <fullName evidence="7">Glycosyl transferase</fullName>
    </recommendedName>
</protein>
<evidence type="ECO:0008006" key="7">
    <source>
        <dbReference type="Google" id="ProtNLM"/>
    </source>
</evidence>
<keyword evidence="4" id="KW-0472">Membrane</keyword>
<sequence>MIKEAIEISWLVLQILIGFHLFFPIALFVFSKFQKRSLYIDKEKKEFDFAVIITAYQQTFQLKSVVDSILNQSNQNFIVYLIADDCDITSLIFEDERIKVLKPVQIIASNTGSHEYATQHFIRKHDIITIIDSDNIVDKHYLEELNKTFAAGFKAVQGIREAKNLDTTYACLDAARDIYYHYYDGELLFKSGSSATLAGSGMAFKANLYQDFLKNNKVSGAGFDKVLQNWMVKQNIRIAFNTKAIVYDQKTSNKDQLVKQRSRWINTWFKYFSYGFGLINRGISTPSLNQFIFGFVLIRPPLFVFLLLSVFAMFINIILGLNYMIWLLGFVLFIASFLLALSKSKADKRIYNALIGIPKFMFYQVLSLTKIRSANKISVATKHQEIID</sequence>
<feature type="transmembrane region" description="Helical" evidence="4">
    <location>
        <begin position="12"/>
        <end position="30"/>
    </location>
</feature>
<reference evidence="5 6" key="2">
    <citation type="submission" date="2016-06" db="EMBL/GenBank/DDBJ databases">
        <title>Pedobacter psychrophilus sp. nov., isolated from Antarctic fragmentary rock.</title>
        <authorList>
            <person name="Svec P."/>
        </authorList>
    </citation>
    <scope>NUCLEOTIDE SEQUENCE [LARGE SCALE GENOMIC DNA]</scope>
    <source>
        <strain evidence="5 6">CCM 8644</strain>
    </source>
</reference>
<keyword evidence="2" id="KW-0328">Glycosyltransferase</keyword>
<keyword evidence="6" id="KW-1185">Reference proteome</keyword>
<proteinExistence type="inferred from homology"/>
<feature type="transmembrane region" description="Helical" evidence="4">
    <location>
        <begin position="323"/>
        <end position="341"/>
    </location>
</feature>
<dbReference type="SUPFAM" id="SSF53448">
    <property type="entry name" value="Nucleotide-diphospho-sugar transferases"/>
    <property type="match status" value="1"/>
</dbReference>
<dbReference type="STRING" id="1826909.A5893_14935"/>
<dbReference type="CDD" id="cd00761">
    <property type="entry name" value="Glyco_tranf_GTA_type"/>
    <property type="match status" value="1"/>
</dbReference>
<comment type="similarity">
    <text evidence="1">Belongs to the glycosyltransferase 2 family.</text>
</comment>
<keyword evidence="4" id="KW-1133">Transmembrane helix</keyword>
<dbReference type="RefSeq" id="WP_068823490.1">
    <property type="nucleotide sequence ID" value="NZ_LWHJ01000031.1"/>
</dbReference>
<evidence type="ECO:0000256" key="4">
    <source>
        <dbReference type="SAM" id="Phobius"/>
    </source>
</evidence>
<accession>A0A179DAN8</accession>
<feature type="transmembrane region" description="Helical" evidence="4">
    <location>
        <begin position="291"/>
        <end position="317"/>
    </location>
</feature>
<gene>
    <name evidence="5" type="ORF">A5893_14935</name>
</gene>
<evidence type="ECO:0000256" key="3">
    <source>
        <dbReference type="ARBA" id="ARBA00022679"/>
    </source>
</evidence>
<dbReference type="OrthoDB" id="1523666at2"/>
<dbReference type="Gene3D" id="3.90.550.10">
    <property type="entry name" value="Spore Coat Polysaccharide Biosynthesis Protein SpsA, Chain A"/>
    <property type="match status" value="1"/>
</dbReference>
<dbReference type="PANTHER" id="PTHR43630">
    <property type="entry name" value="POLY-BETA-1,6-N-ACETYL-D-GLUCOSAMINE SYNTHASE"/>
    <property type="match status" value="1"/>
</dbReference>
<evidence type="ECO:0000313" key="5">
    <source>
        <dbReference type="EMBL" id="OAQ38097.1"/>
    </source>
</evidence>
<comment type="caution">
    <text evidence="5">The sequence shown here is derived from an EMBL/GenBank/DDBJ whole genome shotgun (WGS) entry which is preliminary data.</text>
</comment>
<dbReference type="AlphaFoldDB" id="A0A179DAN8"/>
<keyword evidence="3" id="KW-0808">Transferase</keyword>
<dbReference type="PANTHER" id="PTHR43630:SF1">
    <property type="entry name" value="POLY-BETA-1,6-N-ACETYL-D-GLUCOSAMINE SYNTHASE"/>
    <property type="match status" value="1"/>
</dbReference>
<organism evidence="5 6">
    <name type="scientific">Pedobacter psychrophilus</name>
    <dbReference type="NCBI Taxonomy" id="1826909"/>
    <lineage>
        <taxon>Bacteria</taxon>
        <taxon>Pseudomonadati</taxon>
        <taxon>Bacteroidota</taxon>
        <taxon>Sphingobacteriia</taxon>
        <taxon>Sphingobacteriales</taxon>
        <taxon>Sphingobacteriaceae</taxon>
        <taxon>Pedobacter</taxon>
    </lineage>
</organism>